<keyword evidence="3" id="KW-1185">Reference proteome</keyword>
<dbReference type="EMBL" id="FNSC01000001">
    <property type="protein sequence ID" value="SED30360.1"/>
    <property type="molecule type" value="Genomic_DNA"/>
</dbReference>
<feature type="compositionally biased region" description="Basic and acidic residues" evidence="1">
    <location>
        <begin position="83"/>
        <end position="95"/>
    </location>
</feature>
<feature type="region of interest" description="Disordered" evidence="1">
    <location>
        <begin position="58"/>
        <end position="95"/>
    </location>
</feature>
<organism evidence="2 3">
    <name type="scientific">Pseudomonas anguilliseptica</name>
    <dbReference type="NCBI Taxonomy" id="53406"/>
    <lineage>
        <taxon>Bacteria</taxon>
        <taxon>Pseudomonadati</taxon>
        <taxon>Pseudomonadota</taxon>
        <taxon>Gammaproteobacteria</taxon>
        <taxon>Pseudomonadales</taxon>
        <taxon>Pseudomonadaceae</taxon>
        <taxon>Pseudomonas</taxon>
    </lineage>
</organism>
<name>A0A1H4ZLU5_PSEAG</name>
<evidence type="ECO:0000313" key="3">
    <source>
        <dbReference type="Proteomes" id="UP000242849"/>
    </source>
</evidence>
<proteinExistence type="predicted"/>
<dbReference type="RefSeq" id="WP_090380809.1">
    <property type="nucleotide sequence ID" value="NZ_FNSC01000001.1"/>
</dbReference>
<evidence type="ECO:0000313" key="2">
    <source>
        <dbReference type="EMBL" id="SED30360.1"/>
    </source>
</evidence>
<evidence type="ECO:0000256" key="1">
    <source>
        <dbReference type="SAM" id="MobiDB-lite"/>
    </source>
</evidence>
<accession>A0A1H4ZLU5</accession>
<evidence type="ECO:0008006" key="4">
    <source>
        <dbReference type="Google" id="ProtNLM"/>
    </source>
</evidence>
<protein>
    <recommendedName>
        <fullName evidence="4">Lipoprotein</fullName>
    </recommendedName>
</protein>
<dbReference type="Proteomes" id="UP000242849">
    <property type="component" value="Unassembled WGS sequence"/>
</dbReference>
<dbReference type="AlphaFoldDB" id="A0A1H4ZLU5"/>
<dbReference type="PROSITE" id="PS51257">
    <property type="entry name" value="PROKAR_LIPOPROTEIN"/>
    <property type="match status" value="1"/>
</dbReference>
<sequence length="95" mass="10370">MRKSMQMGGLGLLLIGLVGCEVAEQSAQELVEKAVVDVAREAVDETVKELNKQVDEVQQSTNEWLGKPVEEAESQQSEQPQTKPDDQAASKSIET</sequence>
<reference evidence="3" key="1">
    <citation type="submission" date="2016-10" db="EMBL/GenBank/DDBJ databases">
        <authorList>
            <person name="Varghese N."/>
            <person name="Submissions S."/>
        </authorList>
    </citation>
    <scope>NUCLEOTIDE SEQUENCE [LARGE SCALE GENOMIC DNA]</scope>
    <source>
        <strain evidence="3">DSM 12111</strain>
    </source>
</reference>
<gene>
    <name evidence="2" type="ORF">SAMN05421553_2417</name>
</gene>